<gene>
    <name evidence="2" type="ORF">HPP92_019887</name>
</gene>
<feature type="region of interest" description="Disordered" evidence="1">
    <location>
        <begin position="1"/>
        <end position="59"/>
    </location>
</feature>
<feature type="compositionally biased region" description="Low complexity" evidence="1">
    <location>
        <begin position="1"/>
        <end position="12"/>
    </location>
</feature>
<feature type="compositionally biased region" description="Polar residues" evidence="1">
    <location>
        <begin position="14"/>
        <end position="31"/>
    </location>
</feature>
<dbReference type="InterPro" id="IPR028226">
    <property type="entry name" value="LIN37"/>
</dbReference>
<dbReference type="Proteomes" id="UP000639772">
    <property type="component" value="Chromosome 10"/>
</dbReference>
<dbReference type="GO" id="GO:0017053">
    <property type="term" value="C:transcription repressor complex"/>
    <property type="evidence" value="ECO:0007669"/>
    <property type="project" value="InterPro"/>
</dbReference>
<proteinExistence type="predicted"/>
<protein>
    <submittedName>
        <fullName evidence="2">Uncharacterized protein</fullName>
    </submittedName>
</protein>
<dbReference type="PANTHER" id="PTHR37173:SF1">
    <property type="entry name" value="PROLINE-RICH FAMILY PROTEIN"/>
    <property type="match status" value="1"/>
</dbReference>
<sequence>MAAPPSSASHPATDTVNSPQPSTSTGANSSKPFRPSAAGAPTLRSPMFSPQHLIGKPVNPSVPATPHAVLYPVGGAAHRGFPLRPAVGLRNSDQLVTVANHAGYLRSSSPMAVMNFAAAMAAASQSRPYVYSGSEHAMAAAVAASAHGMRPPAPQIQQQGHHFVAPRPAAPRGASVPTHQKVASVPVMPISTEQNDAKEREKSVEDAFVMVRGRKVRLLDSGSDSLYALGRSWIRNGLTQETHSSIGDGIKLLPKPLPPSIVEEMLKRKEDSKDEENGEDEHGDSVEHLSSQDLLAGHIKRAKRVRARLRRERLLRIERYKQRLSLLLPAPSDAGHAPPGS</sequence>
<name>A0A835QB65_VANPL</name>
<dbReference type="OrthoDB" id="1735564at2759"/>
<evidence type="ECO:0000313" key="3">
    <source>
        <dbReference type="Proteomes" id="UP000639772"/>
    </source>
</evidence>
<dbReference type="Pfam" id="PF15306">
    <property type="entry name" value="LIN37"/>
    <property type="match status" value="1"/>
</dbReference>
<dbReference type="AlphaFoldDB" id="A0A835QB65"/>
<comment type="caution">
    <text evidence="2">The sequence shown here is derived from an EMBL/GenBank/DDBJ whole genome shotgun (WGS) entry which is preliminary data.</text>
</comment>
<reference evidence="2 3" key="1">
    <citation type="journal article" date="2020" name="Nat. Food">
        <title>A phased Vanilla planifolia genome enables genetic improvement of flavour and production.</title>
        <authorList>
            <person name="Hasing T."/>
            <person name="Tang H."/>
            <person name="Brym M."/>
            <person name="Khazi F."/>
            <person name="Huang T."/>
            <person name="Chambers A.H."/>
        </authorList>
    </citation>
    <scope>NUCLEOTIDE SEQUENCE [LARGE SCALE GENOMIC DNA]</scope>
    <source>
        <tissue evidence="2">Leaf</tissue>
    </source>
</reference>
<organism evidence="2 3">
    <name type="scientific">Vanilla planifolia</name>
    <name type="common">Vanilla</name>
    <dbReference type="NCBI Taxonomy" id="51239"/>
    <lineage>
        <taxon>Eukaryota</taxon>
        <taxon>Viridiplantae</taxon>
        <taxon>Streptophyta</taxon>
        <taxon>Embryophyta</taxon>
        <taxon>Tracheophyta</taxon>
        <taxon>Spermatophyta</taxon>
        <taxon>Magnoliopsida</taxon>
        <taxon>Liliopsida</taxon>
        <taxon>Asparagales</taxon>
        <taxon>Orchidaceae</taxon>
        <taxon>Vanilloideae</taxon>
        <taxon>Vanilleae</taxon>
        <taxon>Vanilla</taxon>
    </lineage>
</organism>
<feature type="region of interest" description="Disordered" evidence="1">
    <location>
        <begin position="268"/>
        <end position="293"/>
    </location>
</feature>
<accession>A0A835QB65</accession>
<feature type="compositionally biased region" description="Acidic residues" evidence="1">
    <location>
        <begin position="273"/>
        <end position="282"/>
    </location>
</feature>
<evidence type="ECO:0000313" key="2">
    <source>
        <dbReference type="EMBL" id="KAG0465723.1"/>
    </source>
</evidence>
<dbReference type="PANTHER" id="PTHR37173">
    <property type="entry name" value="HYDROXYPROLINE-RICH GLYCOPROTEIN FAMILY PROTEIN"/>
    <property type="match status" value="1"/>
</dbReference>
<evidence type="ECO:0000256" key="1">
    <source>
        <dbReference type="SAM" id="MobiDB-lite"/>
    </source>
</evidence>
<dbReference type="EMBL" id="JADCNM010000010">
    <property type="protein sequence ID" value="KAG0465723.1"/>
    <property type="molecule type" value="Genomic_DNA"/>
</dbReference>